<comment type="caution">
    <text evidence="2">The sequence shown here is derived from an EMBL/GenBank/DDBJ whole genome shotgun (WGS) entry which is preliminary data.</text>
</comment>
<organism evidence="2 3">
    <name type="scientific">Pseudalkalibacillus berkeleyi</name>
    <dbReference type="NCBI Taxonomy" id="1069813"/>
    <lineage>
        <taxon>Bacteria</taxon>
        <taxon>Bacillati</taxon>
        <taxon>Bacillota</taxon>
        <taxon>Bacilli</taxon>
        <taxon>Bacillales</taxon>
        <taxon>Fictibacillaceae</taxon>
        <taxon>Pseudalkalibacillus</taxon>
    </lineage>
</organism>
<accession>A0ABS9H6D3</accession>
<evidence type="ECO:0000313" key="3">
    <source>
        <dbReference type="Proteomes" id="UP001649381"/>
    </source>
</evidence>
<dbReference type="SUPFAM" id="SSF89392">
    <property type="entry name" value="Prokaryotic lipoproteins and lipoprotein localization factors"/>
    <property type="match status" value="1"/>
</dbReference>
<dbReference type="EMBL" id="JAKIJS010000003">
    <property type="protein sequence ID" value="MCF6139355.1"/>
    <property type="molecule type" value="Genomic_DNA"/>
</dbReference>
<keyword evidence="2" id="KW-0449">Lipoprotein</keyword>
<dbReference type="Gene3D" id="2.50.20.10">
    <property type="entry name" value="Lipoprotein localisation LolA/LolB/LppX"/>
    <property type="match status" value="1"/>
</dbReference>
<dbReference type="InterPro" id="IPR029046">
    <property type="entry name" value="LolA/LolB/LppX"/>
</dbReference>
<protein>
    <submittedName>
        <fullName evidence="2">Outer membrane lipoprotein carrier protein LolA</fullName>
    </submittedName>
</protein>
<evidence type="ECO:0000256" key="1">
    <source>
        <dbReference type="SAM" id="SignalP"/>
    </source>
</evidence>
<reference evidence="2 3" key="1">
    <citation type="submission" date="2022-01" db="EMBL/GenBank/DDBJ databases">
        <title>Alkalihalobacillus sp. EGI L200015, a novel bacterium isolated from a salt lake sediment.</title>
        <authorList>
            <person name="Gao L."/>
            <person name="Fang B.-Z."/>
            <person name="Li W.-J."/>
        </authorList>
    </citation>
    <scope>NUCLEOTIDE SEQUENCE [LARGE SCALE GENOMIC DNA]</scope>
    <source>
        <strain evidence="2 3">KCTC 12718</strain>
    </source>
</reference>
<keyword evidence="3" id="KW-1185">Reference proteome</keyword>
<proteinExistence type="predicted"/>
<feature type="chain" id="PRO_5047370770" evidence="1">
    <location>
        <begin position="22"/>
        <end position="335"/>
    </location>
</feature>
<keyword evidence="1" id="KW-0732">Signal</keyword>
<evidence type="ECO:0000313" key="2">
    <source>
        <dbReference type="EMBL" id="MCF6139355.1"/>
    </source>
</evidence>
<name>A0ABS9H6D3_9BACL</name>
<dbReference type="PROSITE" id="PS51257">
    <property type="entry name" value="PROKAR_LIPOPROTEIN"/>
    <property type="match status" value="1"/>
</dbReference>
<dbReference type="RefSeq" id="WP_236338122.1">
    <property type="nucleotide sequence ID" value="NZ_JAKIJS010000003.1"/>
</dbReference>
<dbReference type="PANTHER" id="PTHR37507:SF2">
    <property type="entry name" value="SPORULATION PROTEIN YDCC"/>
    <property type="match status" value="1"/>
</dbReference>
<dbReference type="PANTHER" id="PTHR37507">
    <property type="entry name" value="SPORULATION PROTEIN YDCC"/>
    <property type="match status" value="1"/>
</dbReference>
<gene>
    <name evidence="2" type="ORF">L2716_16640</name>
</gene>
<sequence>MNNLKRALSLLVIALLITVLAACGSKSQKDVLSDLEGTMKKMSSYKSEATMTLQTGEQPITYNIEIWHKKPNFYKVSLKNAEKDQSQMILRNSDGVFVLTPALNKSFRFQSEWPENSSQVYLMESLISDILNDDERNFKAGEKGYVFNTKTNYQNKNLYKQEITLDKSNLMPSKVKVMDKDMKILVDVKFKKTKLNSKIDDGAFDMERNMEGAQLEVPTMAAGEKELTPLFPKFIPEGSSLLNQLANDDGDEIILTYAGDKPFTIIQRQAVVAPAMKMLTMHEGNLVDLGFAVGVLSGKTLNWSVDGVDYYLSSSELTQEDMAAIASSMMSTQGK</sequence>
<dbReference type="InterPro" id="IPR052944">
    <property type="entry name" value="Sporulation_related"/>
</dbReference>
<feature type="signal peptide" evidence="1">
    <location>
        <begin position="1"/>
        <end position="21"/>
    </location>
</feature>
<dbReference type="Proteomes" id="UP001649381">
    <property type="component" value="Unassembled WGS sequence"/>
</dbReference>